<keyword evidence="2" id="KW-1185">Reference proteome</keyword>
<dbReference type="RefSeq" id="WP_024089112.1">
    <property type="nucleotide sequence ID" value="NC_023135.1"/>
</dbReference>
<dbReference type="HOGENOM" id="CLU_130421_0_0_5"/>
<dbReference type="KEGG" id="lmd:METH_04060"/>
<dbReference type="Pfam" id="PF07370">
    <property type="entry name" value="DUF1489"/>
    <property type="match status" value="1"/>
</dbReference>
<evidence type="ECO:0000313" key="1">
    <source>
        <dbReference type="EMBL" id="AHD00003.1"/>
    </source>
</evidence>
<dbReference type="STRING" id="999552.METH_04060"/>
<protein>
    <submittedName>
        <fullName evidence="1">Lysophospholipase</fullName>
    </submittedName>
</protein>
<name>V9VPQ5_9RHOB</name>
<proteinExistence type="predicted"/>
<dbReference type="PATRIC" id="fig|999552.6.peg.805"/>
<dbReference type="OrthoDB" id="9798292at2"/>
<sequence length="143" mass="16394">MDKRVNLVKLSVGTESVESLMAWQEMRRRELPEGLPRHVTRMWPKREAEILNGGSIYWVIKGLIQCRQRILRMDEATGEDGIRRCAIILDPELHRTHTAPKRPFQGWRYLNTEDSPADLPAGKSQEEPLPLELSQALAEIGVI</sequence>
<dbReference type="InterPro" id="IPR008320">
    <property type="entry name" value="UCP032025"/>
</dbReference>
<reference evidence="1 2" key="1">
    <citation type="submission" date="2013-09" db="EMBL/GenBank/DDBJ databases">
        <authorList>
            <consortium name="DOE Joint Genome Institute"/>
            <person name="Klenk H.-P."/>
            <person name="Huntemann M."/>
            <person name="Han J."/>
            <person name="Chen A."/>
            <person name="Kyrpides N."/>
            <person name="Mavromatis K."/>
            <person name="Markowitz V."/>
            <person name="Palaniappan K."/>
            <person name="Ivanova N."/>
            <person name="Schaumberg A."/>
            <person name="Pati A."/>
            <person name="Liolios K."/>
            <person name="Nordberg H.P."/>
            <person name="Cantor M.N."/>
            <person name="Hua S.X."/>
            <person name="Woyke T."/>
        </authorList>
    </citation>
    <scope>NUCLEOTIDE SEQUENCE [LARGE SCALE GENOMIC DNA]</scope>
    <source>
        <strain evidence="1 2">DSM 14336</strain>
    </source>
</reference>
<dbReference type="AlphaFoldDB" id="V9VPQ5"/>
<dbReference type="EMBL" id="CP006773">
    <property type="protein sequence ID" value="AHD00003.1"/>
    <property type="molecule type" value="Genomic_DNA"/>
</dbReference>
<dbReference type="PIRSF" id="PIRSF032025">
    <property type="entry name" value="UCP032025"/>
    <property type="match status" value="1"/>
</dbReference>
<dbReference type="Proteomes" id="UP000018780">
    <property type="component" value="Chromosome"/>
</dbReference>
<accession>V9VPQ5</accession>
<evidence type="ECO:0000313" key="2">
    <source>
        <dbReference type="Proteomes" id="UP000018780"/>
    </source>
</evidence>
<gene>
    <name evidence="1" type="ORF">METH_04060</name>
</gene>
<organism evidence="1 2">
    <name type="scientific">Leisingera methylohalidivorans DSM 14336</name>
    <dbReference type="NCBI Taxonomy" id="999552"/>
    <lineage>
        <taxon>Bacteria</taxon>
        <taxon>Pseudomonadati</taxon>
        <taxon>Pseudomonadota</taxon>
        <taxon>Alphaproteobacteria</taxon>
        <taxon>Rhodobacterales</taxon>
        <taxon>Roseobacteraceae</taxon>
        <taxon>Leisingera</taxon>
    </lineage>
</organism>